<evidence type="ECO:0008006" key="8">
    <source>
        <dbReference type="Google" id="ProtNLM"/>
    </source>
</evidence>
<dbReference type="GO" id="GO:0005886">
    <property type="term" value="C:plasma membrane"/>
    <property type="evidence" value="ECO:0007669"/>
    <property type="project" value="TreeGrafter"/>
</dbReference>
<comment type="caution">
    <text evidence="6">The sequence shown here is derived from an EMBL/GenBank/DDBJ whole genome shotgun (WGS) entry which is preliminary data.</text>
</comment>
<dbReference type="Proteomes" id="UP000007115">
    <property type="component" value="Unassembled WGS sequence"/>
</dbReference>
<dbReference type="GO" id="GO:0009986">
    <property type="term" value="C:cell surface"/>
    <property type="evidence" value="ECO:0007669"/>
    <property type="project" value="TreeGrafter"/>
</dbReference>
<dbReference type="HOGENOM" id="CLU_035846_0_1_1"/>
<dbReference type="PANTHER" id="PTHR31018:SF3">
    <property type="entry name" value="RECEPTOR PROTEIN-TYROSINE KINASE"/>
    <property type="match status" value="1"/>
</dbReference>
<dbReference type="STRING" id="413071.G9MJ35"/>
<feature type="region of interest" description="Disordered" evidence="4">
    <location>
        <begin position="348"/>
        <end position="374"/>
    </location>
</feature>
<evidence type="ECO:0000313" key="6">
    <source>
        <dbReference type="EMBL" id="EHK25499.1"/>
    </source>
</evidence>
<evidence type="ECO:0000313" key="7">
    <source>
        <dbReference type="Proteomes" id="UP000007115"/>
    </source>
</evidence>
<dbReference type="EMBL" id="ABDF02000003">
    <property type="protein sequence ID" value="EHK25499.1"/>
    <property type="molecule type" value="Genomic_DNA"/>
</dbReference>
<dbReference type="VEuPathDB" id="FungiDB:TRIVIDRAFT_72615"/>
<evidence type="ECO:0000256" key="1">
    <source>
        <dbReference type="ARBA" id="ARBA00004196"/>
    </source>
</evidence>
<dbReference type="eggNOG" id="ENOG502QUZC">
    <property type="taxonomic scope" value="Eukaryota"/>
</dbReference>
<protein>
    <recommendedName>
        <fullName evidence="8">GPI-anchored cell wall organization protein Ecm33</fullName>
    </recommendedName>
</protein>
<organism evidence="6 7">
    <name type="scientific">Hypocrea virens (strain Gv29-8 / FGSC 10586)</name>
    <name type="common">Gliocladium virens</name>
    <name type="synonym">Trichoderma virens</name>
    <dbReference type="NCBI Taxonomy" id="413071"/>
    <lineage>
        <taxon>Eukaryota</taxon>
        <taxon>Fungi</taxon>
        <taxon>Dikarya</taxon>
        <taxon>Ascomycota</taxon>
        <taxon>Pezizomycotina</taxon>
        <taxon>Sordariomycetes</taxon>
        <taxon>Hypocreomycetidae</taxon>
        <taxon>Hypocreales</taxon>
        <taxon>Hypocreaceae</taxon>
        <taxon>Trichoderma</taxon>
    </lineage>
</organism>
<dbReference type="FunCoup" id="G9MJ35">
    <property type="interactions" value="155"/>
</dbReference>
<feature type="signal peptide" evidence="5">
    <location>
        <begin position="1"/>
        <end position="21"/>
    </location>
</feature>
<dbReference type="SUPFAM" id="SSF52058">
    <property type="entry name" value="L domain-like"/>
    <property type="match status" value="2"/>
</dbReference>
<sequence length="402" mass="41870">MHSSKLFSAVLAAGAASVVSAASNACSKDIKVTTPNPVISCEVVDANVIVDESVAGDLLLNGPKQITGDLIINNATQLISIQSSTITSIGGNFELDSLELLSTVNMQALKTLNKLNMVKLPQLNTLIFGTSGVTKANDIQVTDTFLSDLSGLNINSVDSLTITNNNKLTSFNSDLVNITTLLSVTSNGNNMEINMTKLQTAAEIQLSNVKSFVVPSLKTITQSLKFDTNPQLVTFSAKNITTIGDSVTFINNNKLTNVSFPLLTSVGDLTIQNNTALGAVEGFPKLQTVSGGVILRGNFDSVELPSLKDVKGGVTVFSTTDISAFCGFFNDAKSKKIIQGQESCKSNVKTANEGGSDGDSSTSSGKGSSGSSGNNTDNAVAALNVNNVLLGVSVIAGMAQLW</sequence>
<dbReference type="RefSeq" id="XP_013959704.1">
    <property type="nucleotide sequence ID" value="XM_014104229.1"/>
</dbReference>
<reference evidence="6 7" key="1">
    <citation type="journal article" date="2011" name="Genome Biol.">
        <title>Comparative genome sequence analysis underscores mycoparasitism as the ancestral life style of Trichoderma.</title>
        <authorList>
            <person name="Kubicek C.P."/>
            <person name="Herrera-Estrella A."/>
            <person name="Seidl-Seiboth V."/>
            <person name="Martinez D.A."/>
            <person name="Druzhinina I.S."/>
            <person name="Thon M."/>
            <person name="Zeilinger S."/>
            <person name="Casas-Flores S."/>
            <person name="Horwitz B.A."/>
            <person name="Mukherjee P.K."/>
            <person name="Mukherjee M."/>
            <person name="Kredics L."/>
            <person name="Alcaraz L.D."/>
            <person name="Aerts A."/>
            <person name="Antal Z."/>
            <person name="Atanasova L."/>
            <person name="Cervantes-Badillo M.G."/>
            <person name="Challacombe J."/>
            <person name="Chertkov O."/>
            <person name="McCluskey K."/>
            <person name="Coulpier F."/>
            <person name="Deshpande N."/>
            <person name="von Doehren H."/>
            <person name="Ebbole D.J."/>
            <person name="Esquivel-Naranjo E.U."/>
            <person name="Fekete E."/>
            <person name="Flipphi M."/>
            <person name="Glaser F."/>
            <person name="Gomez-Rodriguez E.Y."/>
            <person name="Gruber S."/>
            <person name="Han C."/>
            <person name="Henrissat B."/>
            <person name="Hermosa R."/>
            <person name="Hernandez-Onate M."/>
            <person name="Karaffa L."/>
            <person name="Kosti I."/>
            <person name="Le Crom S."/>
            <person name="Lindquist E."/>
            <person name="Lucas S."/>
            <person name="Luebeck M."/>
            <person name="Luebeck P.S."/>
            <person name="Margeot A."/>
            <person name="Metz B."/>
            <person name="Misra M."/>
            <person name="Nevalainen H."/>
            <person name="Omann M."/>
            <person name="Packer N."/>
            <person name="Perrone G."/>
            <person name="Uresti-Rivera E.E."/>
            <person name="Salamov A."/>
            <person name="Schmoll M."/>
            <person name="Seiboth B."/>
            <person name="Shapiro H."/>
            <person name="Sukno S."/>
            <person name="Tamayo-Ramos J.A."/>
            <person name="Tisch D."/>
            <person name="Wiest A."/>
            <person name="Wilkinson H.H."/>
            <person name="Zhang M."/>
            <person name="Coutinho P.M."/>
            <person name="Kenerley C.M."/>
            <person name="Monte E."/>
            <person name="Baker S.E."/>
            <person name="Grigoriev I.V."/>
        </authorList>
    </citation>
    <scope>NUCLEOTIDE SEQUENCE [LARGE SCALE GENOMIC DNA]</scope>
    <source>
        <strain evidence="7">Gv29-8 / FGSC 10586</strain>
    </source>
</reference>
<dbReference type="InParanoid" id="G9MJ35"/>
<name>G9MJ35_HYPVG</name>
<dbReference type="GO" id="GO:0031505">
    <property type="term" value="P:fungal-type cell wall organization"/>
    <property type="evidence" value="ECO:0007669"/>
    <property type="project" value="TreeGrafter"/>
</dbReference>
<comment type="subcellular location">
    <subcellularLocation>
        <location evidence="1">Cell envelope</location>
    </subcellularLocation>
</comment>
<evidence type="ECO:0000256" key="2">
    <source>
        <dbReference type="ARBA" id="ARBA00022729"/>
    </source>
</evidence>
<dbReference type="PANTHER" id="PTHR31018">
    <property type="entry name" value="SPORULATION-SPECIFIC PROTEIN-RELATED"/>
    <property type="match status" value="1"/>
</dbReference>
<accession>G9MJ35</accession>
<keyword evidence="2 5" id="KW-0732">Signal</keyword>
<dbReference type="GO" id="GO:0009277">
    <property type="term" value="C:fungal-type cell wall"/>
    <property type="evidence" value="ECO:0007669"/>
    <property type="project" value="TreeGrafter"/>
</dbReference>
<dbReference type="OrthoDB" id="536881at2759"/>
<evidence type="ECO:0000256" key="4">
    <source>
        <dbReference type="SAM" id="MobiDB-lite"/>
    </source>
</evidence>
<gene>
    <name evidence="6" type="ORF">TRIVIDRAFT_72615</name>
</gene>
<feature type="compositionally biased region" description="Low complexity" evidence="4">
    <location>
        <begin position="358"/>
        <end position="374"/>
    </location>
</feature>
<dbReference type="InterPro" id="IPR051648">
    <property type="entry name" value="CWI-Assembly_Regulator"/>
</dbReference>
<proteinExistence type="predicted"/>
<evidence type="ECO:0000256" key="3">
    <source>
        <dbReference type="ARBA" id="ARBA00023180"/>
    </source>
</evidence>
<feature type="chain" id="PRO_5003523648" description="GPI-anchored cell wall organization protein Ecm33" evidence="5">
    <location>
        <begin position="22"/>
        <end position="402"/>
    </location>
</feature>
<keyword evidence="7" id="KW-1185">Reference proteome</keyword>
<evidence type="ECO:0000256" key="5">
    <source>
        <dbReference type="SAM" id="SignalP"/>
    </source>
</evidence>
<dbReference type="OMA" id="DKFQCED"/>
<dbReference type="GeneID" id="25797553"/>
<dbReference type="AlphaFoldDB" id="G9MJ35"/>
<keyword evidence="3" id="KW-0325">Glycoprotein</keyword>